<dbReference type="InterPro" id="IPR008969">
    <property type="entry name" value="CarboxyPept-like_regulatory"/>
</dbReference>
<feature type="domain" description="TonB-dependent receptor plug" evidence="12">
    <location>
        <begin position="121"/>
        <end position="241"/>
    </location>
</feature>
<dbReference type="SUPFAM" id="SSF56935">
    <property type="entry name" value="Porins"/>
    <property type="match status" value="1"/>
</dbReference>
<comment type="similarity">
    <text evidence="8 9">Belongs to the TonB-dependent receptor family.</text>
</comment>
<reference evidence="13 14" key="1">
    <citation type="submission" date="2019-07" db="EMBL/GenBank/DDBJ databases">
        <title>Whole genome shotgun sequence of Adhaeribacter aerolatus NBRC 106133.</title>
        <authorList>
            <person name="Hosoyama A."/>
            <person name="Uohara A."/>
            <person name="Ohji S."/>
            <person name="Ichikawa N."/>
        </authorList>
    </citation>
    <scope>NUCLEOTIDE SEQUENCE [LARGE SCALE GENOMIC DNA]</scope>
    <source>
        <strain evidence="13 14">NBRC 106133</strain>
    </source>
</reference>
<dbReference type="AlphaFoldDB" id="A0A512B5P0"/>
<dbReference type="Gene3D" id="2.60.40.1120">
    <property type="entry name" value="Carboxypeptidase-like, regulatory domain"/>
    <property type="match status" value="1"/>
</dbReference>
<dbReference type="InterPro" id="IPR000531">
    <property type="entry name" value="Beta-barrel_TonB"/>
</dbReference>
<dbReference type="FunFam" id="2.170.130.10:FF:000008">
    <property type="entry name" value="SusC/RagA family TonB-linked outer membrane protein"/>
    <property type="match status" value="1"/>
</dbReference>
<dbReference type="EMBL" id="BJYS01000056">
    <property type="protein sequence ID" value="GEO07286.1"/>
    <property type="molecule type" value="Genomic_DNA"/>
</dbReference>
<keyword evidence="5 9" id="KW-0798">TonB box</keyword>
<keyword evidence="14" id="KW-1185">Reference proteome</keyword>
<dbReference type="SUPFAM" id="SSF49464">
    <property type="entry name" value="Carboxypeptidase regulatory domain-like"/>
    <property type="match status" value="1"/>
</dbReference>
<dbReference type="InterPro" id="IPR037066">
    <property type="entry name" value="Plug_dom_sf"/>
</dbReference>
<evidence type="ECO:0000313" key="13">
    <source>
        <dbReference type="EMBL" id="GEO07286.1"/>
    </source>
</evidence>
<comment type="subcellular location">
    <subcellularLocation>
        <location evidence="1 8">Cell outer membrane</location>
        <topology evidence="1 8">Multi-pass membrane protein</topology>
    </subcellularLocation>
</comment>
<proteinExistence type="inferred from homology"/>
<keyword evidence="4 8" id="KW-0812">Transmembrane</keyword>
<dbReference type="OrthoDB" id="9768177at2"/>
<evidence type="ECO:0000256" key="4">
    <source>
        <dbReference type="ARBA" id="ARBA00022692"/>
    </source>
</evidence>
<evidence type="ECO:0000256" key="6">
    <source>
        <dbReference type="ARBA" id="ARBA00023136"/>
    </source>
</evidence>
<accession>A0A512B5P0</accession>
<dbReference type="InterPro" id="IPR023997">
    <property type="entry name" value="TonB-dep_OMP_SusC/RagA_CS"/>
</dbReference>
<dbReference type="Pfam" id="PF07715">
    <property type="entry name" value="Plug"/>
    <property type="match status" value="1"/>
</dbReference>
<feature type="chain" id="PRO_5021773202" evidence="10">
    <location>
        <begin position="28"/>
        <end position="1031"/>
    </location>
</feature>
<dbReference type="InterPro" id="IPR012910">
    <property type="entry name" value="Plug_dom"/>
</dbReference>
<organism evidence="13 14">
    <name type="scientific">Adhaeribacter aerolatus</name>
    <dbReference type="NCBI Taxonomy" id="670289"/>
    <lineage>
        <taxon>Bacteria</taxon>
        <taxon>Pseudomonadati</taxon>
        <taxon>Bacteroidota</taxon>
        <taxon>Cytophagia</taxon>
        <taxon>Cytophagales</taxon>
        <taxon>Hymenobacteraceae</taxon>
        <taxon>Adhaeribacter</taxon>
    </lineage>
</organism>
<dbReference type="InterPro" id="IPR036942">
    <property type="entry name" value="Beta-barrel_TonB_sf"/>
</dbReference>
<evidence type="ECO:0000256" key="5">
    <source>
        <dbReference type="ARBA" id="ARBA00023077"/>
    </source>
</evidence>
<evidence type="ECO:0000259" key="12">
    <source>
        <dbReference type="Pfam" id="PF07715"/>
    </source>
</evidence>
<name>A0A512B5P0_9BACT</name>
<dbReference type="PROSITE" id="PS52016">
    <property type="entry name" value="TONB_DEPENDENT_REC_3"/>
    <property type="match status" value="1"/>
</dbReference>
<evidence type="ECO:0000256" key="8">
    <source>
        <dbReference type="PROSITE-ProRule" id="PRU01360"/>
    </source>
</evidence>
<evidence type="ECO:0000256" key="3">
    <source>
        <dbReference type="ARBA" id="ARBA00022452"/>
    </source>
</evidence>
<evidence type="ECO:0000256" key="9">
    <source>
        <dbReference type="RuleBase" id="RU003357"/>
    </source>
</evidence>
<dbReference type="GO" id="GO:0009279">
    <property type="term" value="C:cell outer membrane"/>
    <property type="evidence" value="ECO:0007669"/>
    <property type="project" value="UniProtKB-SubCell"/>
</dbReference>
<protein>
    <submittedName>
        <fullName evidence="13">SusC/RagA family TonB-linked outer membrane protein</fullName>
    </submittedName>
</protein>
<keyword evidence="3 8" id="KW-1134">Transmembrane beta strand</keyword>
<dbReference type="InterPro" id="IPR039426">
    <property type="entry name" value="TonB-dep_rcpt-like"/>
</dbReference>
<dbReference type="RefSeq" id="WP_146905139.1">
    <property type="nucleotide sequence ID" value="NZ_BJYS01000056.1"/>
</dbReference>
<evidence type="ECO:0000256" key="7">
    <source>
        <dbReference type="ARBA" id="ARBA00023237"/>
    </source>
</evidence>
<feature type="domain" description="TonB-dependent receptor-like beta-barrel" evidence="11">
    <location>
        <begin position="417"/>
        <end position="989"/>
    </location>
</feature>
<gene>
    <name evidence="13" type="ORF">AAE02nite_49500</name>
</gene>
<evidence type="ECO:0000256" key="1">
    <source>
        <dbReference type="ARBA" id="ARBA00004571"/>
    </source>
</evidence>
<sequence>MKKYYREFQVFKLLLLLLLGLPGQLLAQSTTISGTVRSATDQQILPGVTVAVKNTQMGTTTDERGRYQIPEVPNNAVLVFSFVGFKSLERPVGSNTTLDVTLEEDNAQLEEVVVVGYGTQKKREVTGAVASIKSEDITKVATNSFTSAIQGKVPGVFIAQTSGAPGGSASVRIRGVGTTGGNEPLYVVDGMPLGGGSMGISGSSDRVDGLSVINPNDIESIEVLKDAAAAAIYGARAANGVILITTKRGKEGQAKVSLDAYTGVQQLWKKPEFLNAQEFTTLANELYTNSGMTPNPEWANPASFGEGTNWIDQVFRTAPVQNYDVSVNGGTQKLKGALSLGYRDQEGTIMETWYKRYTGRASADLQANDKLSFGSSLSFSYSQAKGQQNQDLRIGIFNLAQQFYPTLGREDVVNGSSAYYTTQGDNPYLRAKSIDNQVNNFRVFGNAFGVYEIIPGLKFRSSVGLDVNNNRASTWEPRAERGHYRNLQATLGETYTQGLNWLLENTLSYTKVFGEHSVSAVVGQTAQNNNNNWVSVTAREYQNEQIRVINSSNENNRRASGTGSEYTLASYLARVNYAFKDRYLLSASIRRDGSSNFGPNNKWGNFPSVSAGWNITEESFMQQQTFISNLKIRGSWGRLGNDAITPFGYLSTIRLGTVNDNYVLGLNQGLVIGATMSKPGNPDLKWETSEQTNIGIEASFLNNRIYLTSDYYIKNTKDMLISLPVSIEAGFQSAPSINGGKVQNKGLELLLGYQNDIGAFHFDVSGNLATLRNEVMSLGVGQPITGPSVTNYFTVNATYTEVGQPIGYFRGFIVDGIYQTNDEVNKTLQPNAVAGDFKFRDINGDNVLSDADRVKIGNPWPTLMYGSNIDMSYKGFDLNIMLQGVAGNDIFHANKRSAYPLKYFGGTGVVNGSKNVLNRWTPGSGRNDVPRLAYTDSNGNFGNSSSFYVEDGDYMRIRNLTLGYRLPGDLIRKTGLVQNARIYVNAQNLFTFTKYSGFDPEVGSTNPMMAGIDDGVYPQPRTLMVGVNLSF</sequence>
<dbReference type="Pfam" id="PF13715">
    <property type="entry name" value="CarbopepD_reg_2"/>
    <property type="match status" value="1"/>
</dbReference>
<feature type="signal peptide" evidence="10">
    <location>
        <begin position="1"/>
        <end position="27"/>
    </location>
</feature>
<dbReference type="Gene3D" id="2.40.170.20">
    <property type="entry name" value="TonB-dependent receptor, beta-barrel domain"/>
    <property type="match status" value="1"/>
</dbReference>
<dbReference type="InterPro" id="IPR023996">
    <property type="entry name" value="TonB-dep_OMP_SusC/RagA"/>
</dbReference>
<dbReference type="Pfam" id="PF00593">
    <property type="entry name" value="TonB_dep_Rec_b-barrel"/>
    <property type="match status" value="1"/>
</dbReference>
<dbReference type="Proteomes" id="UP000321532">
    <property type="component" value="Unassembled WGS sequence"/>
</dbReference>
<evidence type="ECO:0000256" key="2">
    <source>
        <dbReference type="ARBA" id="ARBA00022448"/>
    </source>
</evidence>
<keyword evidence="6 8" id="KW-0472">Membrane</keyword>
<evidence type="ECO:0000256" key="10">
    <source>
        <dbReference type="SAM" id="SignalP"/>
    </source>
</evidence>
<evidence type="ECO:0000313" key="14">
    <source>
        <dbReference type="Proteomes" id="UP000321532"/>
    </source>
</evidence>
<dbReference type="NCBIfam" id="TIGR04056">
    <property type="entry name" value="OMP_RagA_SusC"/>
    <property type="match status" value="1"/>
</dbReference>
<keyword evidence="7 8" id="KW-0998">Cell outer membrane</keyword>
<dbReference type="NCBIfam" id="TIGR04057">
    <property type="entry name" value="SusC_RagA_signa"/>
    <property type="match status" value="1"/>
</dbReference>
<keyword evidence="2 8" id="KW-0813">Transport</keyword>
<evidence type="ECO:0000259" key="11">
    <source>
        <dbReference type="Pfam" id="PF00593"/>
    </source>
</evidence>
<dbReference type="Gene3D" id="2.170.130.10">
    <property type="entry name" value="TonB-dependent receptor, plug domain"/>
    <property type="match status" value="1"/>
</dbReference>
<comment type="caution">
    <text evidence="13">The sequence shown here is derived from an EMBL/GenBank/DDBJ whole genome shotgun (WGS) entry which is preliminary data.</text>
</comment>
<keyword evidence="10" id="KW-0732">Signal</keyword>